<comment type="caution">
    <text evidence="1">The sequence shown here is derived from an EMBL/GenBank/DDBJ whole genome shotgun (WGS) entry which is preliminary data.</text>
</comment>
<dbReference type="PANTHER" id="PTHR43576:SF3">
    <property type="entry name" value="ALPHA-L-ARABINOFURANOSIDASE C"/>
    <property type="match status" value="1"/>
</dbReference>
<dbReference type="AlphaFoldDB" id="A0A4R1BKW2"/>
<proteinExistence type="predicted"/>
<protein>
    <recommendedName>
        <fullName evidence="3">Alpha-L-arabinofuranosidase C-terminal domain-containing protein</fullName>
    </recommendedName>
</protein>
<dbReference type="GO" id="GO:0000272">
    <property type="term" value="P:polysaccharide catabolic process"/>
    <property type="evidence" value="ECO:0007669"/>
    <property type="project" value="TreeGrafter"/>
</dbReference>
<evidence type="ECO:0000313" key="1">
    <source>
        <dbReference type="EMBL" id="TCJ17937.1"/>
    </source>
</evidence>
<dbReference type="InterPro" id="IPR017853">
    <property type="entry name" value="GH"/>
</dbReference>
<sequence>MNIYHLRFLTAAVSFVLVQGCAADSLPTDQLIEVQASTDAVINVFPTILRRLPDHFLGLNFESQIFESDALEAGSSQLKPGLLRQYQVLPGLVYRYPGGLMANHFNWEWAMGPAIYRTPQKLADWAAPVPARFGAEEYLSFLNDVNGRFWYTLNLNGWSTTSMDAELPSATVAASNGRLAAFIRDQAPSGPRYYQLGNELDRNEYEWPTSKYIERASDTIAAMSQADPDAKFVAFLRDFNLTYQKSSGKSPYKTFNQAVLDALPMVNDLSFQYYYDDLRSELLLRSSIPWRLKMFQAAIRDATAARQGRAPNVWITEHGRSRNPDITGRLANTFTSGLAGALSAADFWIATAQMPAIQGAFLYSVGQWSIFNNAGSGVQPLPMYWVLRLLNDNRLPNVLATQTNSPNESGYIGGYDVRAVALADDTFANLGLWVVNRAAQPHEINVELPVFGGQKVSVRHDFIAGRVGVAADQDRQTPGVFFRQPARTVTVGADGVLVVGVPANSVSCFRISLAN</sequence>
<accession>A0A4R1BKW2</accession>
<dbReference type="PANTHER" id="PTHR43576">
    <property type="entry name" value="ALPHA-L-ARABINOFURANOSIDASE C-RELATED"/>
    <property type="match status" value="1"/>
</dbReference>
<name>A0A4R1BKW2_9PROT</name>
<dbReference type="PROSITE" id="PS51257">
    <property type="entry name" value="PROKAR_LIPOPROTEIN"/>
    <property type="match status" value="1"/>
</dbReference>
<dbReference type="Gene3D" id="3.20.20.80">
    <property type="entry name" value="Glycosidases"/>
    <property type="match status" value="1"/>
</dbReference>
<dbReference type="OrthoDB" id="9155026at2"/>
<evidence type="ECO:0008006" key="3">
    <source>
        <dbReference type="Google" id="ProtNLM"/>
    </source>
</evidence>
<reference evidence="1 2" key="1">
    <citation type="submission" date="2019-03" db="EMBL/GenBank/DDBJ databases">
        <title>Genome sequence of Thiobacillaceae bacterium LSR1, a sulfur-oxidizing bacterium isolated from freshwater sediment.</title>
        <authorList>
            <person name="Li S."/>
        </authorList>
    </citation>
    <scope>NUCLEOTIDE SEQUENCE [LARGE SCALE GENOMIC DNA]</scope>
    <source>
        <strain evidence="1 2">LSR1</strain>
    </source>
</reference>
<dbReference type="SUPFAM" id="SSF51445">
    <property type="entry name" value="(Trans)glycosidases"/>
    <property type="match status" value="1"/>
</dbReference>
<organism evidence="1 2">
    <name type="scientific">Parasulfuritortus cantonensis</name>
    <dbReference type="NCBI Taxonomy" id="2528202"/>
    <lineage>
        <taxon>Bacteria</taxon>
        <taxon>Pseudomonadati</taxon>
        <taxon>Pseudomonadota</taxon>
        <taxon>Betaproteobacteria</taxon>
        <taxon>Nitrosomonadales</taxon>
        <taxon>Thiobacillaceae</taxon>
        <taxon>Parasulfuritortus</taxon>
    </lineage>
</organism>
<dbReference type="EMBL" id="SJZB01000013">
    <property type="protein sequence ID" value="TCJ17937.1"/>
    <property type="molecule type" value="Genomic_DNA"/>
</dbReference>
<dbReference type="Proteomes" id="UP000295443">
    <property type="component" value="Unassembled WGS sequence"/>
</dbReference>
<dbReference type="RefSeq" id="WP_131444856.1">
    <property type="nucleotide sequence ID" value="NZ_SJZB01000013.1"/>
</dbReference>
<evidence type="ECO:0000313" key="2">
    <source>
        <dbReference type="Proteomes" id="UP000295443"/>
    </source>
</evidence>
<keyword evidence="2" id="KW-1185">Reference proteome</keyword>
<gene>
    <name evidence="1" type="ORF">EZJ19_03235</name>
</gene>